<organism evidence="2 3">
    <name type="scientific">Peteryoungia ipomoeae</name>
    <dbReference type="NCBI Taxonomy" id="1210932"/>
    <lineage>
        <taxon>Bacteria</taxon>
        <taxon>Pseudomonadati</taxon>
        <taxon>Pseudomonadota</taxon>
        <taxon>Alphaproteobacteria</taxon>
        <taxon>Hyphomicrobiales</taxon>
        <taxon>Rhizobiaceae</taxon>
        <taxon>Peteryoungia</taxon>
    </lineage>
</organism>
<dbReference type="RefSeq" id="WP_136596958.1">
    <property type="nucleotide sequence ID" value="NZ_STGV01000001.1"/>
</dbReference>
<keyword evidence="1" id="KW-0732">Signal</keyword>
<dbReference type="AlphaFoldDB" id="A0A4S8P4S6"/>
<dbReference type="Proteomes" id="UP000308828">
    <property type="component" value="Unassembled WGS sequence"/>
</dbReference>
<feature type="chain" id="PRO_5020653439" evidence="1">
    <location>
        <begin position="23"/>
        <end position="245"/>
    </location>
</feature>
<feature type="signal peptide" evidence="1">
    <location>
        <begin position="1"/>
        <end position="22"/>
    </location>
</feature>
<dbReference type="EMBL" id="STGV01000001">
    <property type="protein sequence ID" value="THV25110.1"/>
    <property type="molecule type" value="Genomic_DNA"/>
</dbReference>
<proteinExistence type="predicted"/>
<gene>
    <name evidence="2" type="ORF">FAA97_02595</name>
</gene>
<sequence length="245" mass="24405">MKSSSLNRAWRAIVCVTILALAAGCTGSERFPAVDVGASPAKGDVLVGRVHRRGDHARPIGRVDEAVGYAASADPAAGEPMTALSPMSAEGAVYGAAEPTTAAEASEQQPAIASASIAIPQHGVNMDAGLGLGDAPTGAPVAEISGQGVQPQIVTDTGAMAIAEGATSQPVVDGIGFDEPVQVATGVATDEGQAAGDPEAGIGEGEILPLSVDSGNTGMETKPVARRKPAADCALYLDKRNCPQG</sequence>
<keyword evidence="3" id="KW-1185">Reference proteome</keyword>
<evidence type="ECO:0000313" key="3">
    <source>
        <dbReference type="Proteomes" id="UP000308828"/>
    </source>
</evidence>
<evidence type="ECO:0000256" key="1">
    <source>
        <dbReference type="SAM" id="SignalP"/>
    </source>
</evidence>
<evidence type="ECO:0000313" key="2">
    <source>
        <dbReference type="EMBL" id="THV25110.1"/>
    </source>
</evidence>
<dbReference type="OrthoDB" id="9809788at2"/>
<reference evidence="2 3" key="1">
    <citation type="submission" date="2019-04" db="EMBL/GenBank/DDBJ databases">
        <title>Genome sequence of strain shin9-1.</title>
        <authorList>
            <person name="Gao J."/>
            <person name="Sun J."/>
        </authorList>
    </citation>
    <scope>NUCLEOTIDE SEQUENCE [LARGE SCALE GENOMIC DNA]</scope>
    <source>
        <strain evidence="3">shin9-1</strain>
    </source>
</reference>
<comment type="caution">
    <text evidence="2">The sequence shown here is derived from an EMBL/GenBank/DDBJ whole genome shotgun (WGS) entry which is preliminary data.</text>
</comment>
<name>A0A4S8P4S6_9HYPH</name>
<accession>A0A4S8P4S6</accession>
<dbReference type="PROSITE" id="PS51257">
    <property type="entry name" value="PROKAR_LIPOPROTEIN"/>
    <property type="match status" value="1"/>
</dbReference>
<protein>
    <submittedName>
        <fullName evidence="2">Uncharacterized protein</fullName>
    </submittedName>
</protein>